<accession>A0ABY3SVU1</accession>
<evidence type="ECO:0000256" key="10">
    <source>
        <dbReference type="ARBA" id="ARBA00022764"/>
    </source>
</evidence>
<sequence>MFTRKQRVVGAGLLMSSALVLGGIVPVLAETASTFPLQQAPAAAPLVAAPVTAPAPAPSAGALPELTTLIKQNSPAVVNISVEASAASKRMGGLPDDLPPELERFFRGLPGGEEPESRRARASGSGFIISADGYVVTNAHVVEDAKSILVGLNDRRELPAEVIGIDILSDIAVLKVKAENLPTVQLGDSNALEVGQWVVAIGAPFGLDLTATQGIVSALSRSLPDGTYVPFIQTDVAVNPGNSGGPLFDLSGRVIGVNSQIYSRSGGYMGISFAIPINVAKTVIEQLKSKGKVDRGWLGVAIQDMSQDLASSFNLNQPDGALVSSVQAGSPADKAGVQAGDVIVGFGEGKVKSSSDLPLLVGNTPVGTQVPLKLLRAGAEKTLNVTIAKLGDDKEETSPVAKTQGESGMLGLMVSTLSSEELKSSKLSHGVVVEQVMADGPAEQAGLSVGDVIVSVNNQPVTSAADLKTAVQAAPAGKPIAMLIMQGEQTRFVAVNKP</sequence>
<dbReference type="PANTHER" id="PTHR22939">
    <property type="entry name" value="SERINE PROTEASE FAMILY S1C HTRA-RELATED"/>
    <property type="match status" value="1"/>
</dbReference>
<evidence type="ECO:0000256" key="13">
    <source>
        <dbReference type="ARBA" id="ARBA00023016"/>
    </source>
</evidence>
<dbReference type="SMART" id="SM00228">
    <property type="entry name" value="PDZ"/>
    <property type="match status" value="2"/>
</dbReference>
<dbReference type="InterPro" id="IPR041489">
    <property type="entry name" value="PDZ_6"/>
</dbReference>
<comment type="catalytic activity">
    <reaction evidence="1">
        <text>Acts on substrates that are at least partially unfolded. The cleavage site P1 residue is normally between a pair of hydrophobic residues, such as Val-|-Val.</text>
        <dbReference type="EC" id="3.4.21.107"/>
    </reaction>
</comment>
<dbReference type="InterPro" id="IPR036034">
    <property type="entry name" value="PDZ_sf"/>
</dbReference>
<evidence type="ECO:0000313" key="16">
    <source>
        <dbReference type="EMBL" id="UJS22928.1"/>
    </source>
</evidence>
<dbReference type="InterPro" id="IPR001940">
    <property type="entry name" value="Peptidase_S1C"/>
</dbReference>
<keyword evidence="10" id="KW-0574">Periplasm</keyword>
<evidence type="ECO:0000256" key="14">
    <source>
        <dbReference type="ARBA" id="ARBA00032850"/>
    </source>
</evidence>
<evidence type="ECO:0000256" key="5">
    <source>
        <dbReference type="ARBA" id="ARBA00013035"/>
    </source>
</evidence>
<keyword evidence="9" id="KW-0677">Repeat</keyword>
<comment type="subcellular location">
    <subcellularLocation>
        <location evidence="3">Periplasm</location>
    </subcellularLocation>
</comment>
<keyword evidence="12" id="KW-0720">Serine protease</keyword>
<feature type="domain" description="PDZ" evidence="15">
    <location>
        <begin position="282"/>
        <end position="378"/>
    </location>
</feature>
<evidence type="ECO:0000256" key="11">
    <source>
        <dbReference type="ARBA" id="ARBA00022801"/>
    </source>
</evidence>
<dbReference type="SUPFAM" id="SSF50494">
    <property type="entry name" value="Trypsin-like serine proteases"/>
    <property type="match status" value="1"/>
</dbReference>
<feature type="domain" description="PDZ" evidence="15">
    <location>
        <begin position="399"/>
        <end position="488"/>
    </location>
</feature>
<keyword evidence="17" id="KW-1185">Reference proteome</keyword>
<dbReference type="SUPFAM" id="SSF50156">
    <property type="entry name" value="PDZ domain-like"/>
    <property type="match status" value="2"/>
</dbReference>
<comment type="function">
    <text evidence="2">Might be efficient in the degradation of transiently denatured and unfolded proteins which accumulate in the periplasm following stress conditions.</text>
</comment>
<comment type="similarity">
    <text evidence="4">Belongs to the peptidase S1C family.</text>
</comment>
<dbReference type="InterPro" id="IPR009003">
    <property type="entry name" value="Peptidase_S1_PA"/>
</dbReference>
<evidence type="ECO:0000256" key="3">
    <source>
        <dbReference type="ARBA" id="ARBA00004418"/>
    </source>
</evidence>
<organism evidence="16 17">
    <name type="scientific">Thiothrix winogradskyi</name>
    <dbReference type="NCBI Taxonomy" id="96472"/>
    <lineage>
        <taxon>Bacteria</taxon>
        <taxon>Pseudomonadati</taxon>
        <taxon>Pseudomonadota</taxon>
        <taxon>Gammaproteobacteria</taxon>
        <taxon>Thiotrichales</taxon>
        <taxon>Thiotrichaceae</taxon>
        <taxon>Thiothrix</taxon>
    </lineage>
</organism>
<dbReference type="Gene3D" id="2.40.10.120">
    <property type="match status" value="1"/>
</dbReference>
<dbReference type="Proteomes" id="UP001054801">
    <property type="component" value="Chromosome"/>
</dbReference>
<evidence type="ECO:0000256" key="7">
    <source>
        <dbReference type="ARBA" id="ARBA00022670"/>
    </source>
</evidence>
<keyword evidence="8" id="KW-0732">Signal</keyword>
<evidence type="ECO:0000256" key="12">
    <source>
        <dbReference type="ARBA" id="ARBA00022825"/>
    </source>
</evidence>
<dbReference type="Pfam" id="PF17820">
    <property type="entry name" value="PDZ_6"/>
    <property type="match status" value="1"/>
</dbReference>
<dbReference type="InterPro" id="IPR001478">
    <property type="entry name" value="PDZ"/>
</dbReference>
<evidence type="ECO:0000256" key="9">
    <source>
        <dbReference type="ARBA" id="ARBA00022737"/>
    </source>
</evidence>
<dbReference type="Gene3D" id="2.30.42.10">
    <property type="match status" value="2"/>
</dbReference>
<dbReference type="RefSeq" id="WP_236496710.1">
    <property type="nucleotide sequence ID" value="NZ_CP091244.1"/>
</dbReference>
<evidence type="ECO:0000256" key="4">
    <source>
        <dbReference type="ARBA" id="ARBA00010541"/>
    </source>
</evidence>
<keyword evidence="11" id="KW-0378">Hydrolase</keyword>
<dbReference type="PANTHER" id="PTHR22939:SF130">
    <property type="entry name" value="PERIPLASMIC SERINE ENDOPROTEASE DEGP-LIKE-RELATED"/>
    <property type="match status" value="1"/>
</dbReference>
<evidence type="ECO:0000313" key="17">
    <source>
        <dbReference type="Proteomes" id="UP001054801"/>
    </source>
</evidence>
<evidence type="ECO:0000256" key="2">
    <source>
        <dbReference type="ARBA" id="ARBA00002610"/>
    </source>
</evidence>
<dbReference type="CDD" id="cd10839">
    <property type="entry name" value="cpPDZ1_DegP-like"/>
    <property type="match status" value="1"/>
</dbReference>
<dbReference type="InterPro" id="IPR011782">
    <property type="entry name" value="Pept_S1C_Do"/>
</dbReference>
<reference evidence="16" key="1">
    <citation type="journal article" date="2022" name="Microorganisms">
        <title>Two New Species of Filamentous Sulfur Bacteria of the Genus Thiothrix, Thiothrix winogradskyi sp. nov. and 'Candidatus Thiothrix sulfatifontis' sp. nov.</title>
        <authorList>
            <person name="Ravin N.V."/>
            <person name="Rossetti S."/>
            <person name="Beletsky A.V."/>
            <person name="Kadnikov V.V."/>
            <person name="Rudenko T.S."/>
            <person name="Smolyakov D.D."/>
            <person name="Moskvitina M.I."/>
            <person name="Gureeva M.V."/>
            <person name="Mardanov A.V."/>
            <person name="Grabovich M.Y."/>
        </authorList>
    </citation>
    <scope>NUCLEOTIDE SEQUENCE</scope>
    <source>
        <strain evidence="16">CT3</strain>
    </source>
</reference>
<dbReference type="Pfam" id="PF13365">
    <property type="entry name" value="Trypsin_2"/>
    <property type="match status" value="1"/>
</dbReference>
<keyword evidence="13" id="KW-0346">Stress response</keyword>
<gene>
    <name evidence="16" type="ORF">L2Y54_13360</name>
</gene>
<keyword evidence="7" id="KW-0645">Protease</keyword>
<evidence type="ECO:0000256" key="1">
    <source>
        <dbReference type="ARBA" id="ARBA00001772"/>
    </source>
</evidence>
<dbReference type="PRINTS" id="PR00834">
    <property type="entry name" value="PROTEASES2C"/>
</dbReference>
<evidence type="ECO:0000256" key="6">
    <source>
        <dbReference type="ARBA" id="ARBA00013958"/>
    </source>
</evidence>
<dbReference type="EC" id="3.4.21.107" evidence="5"/>
<name>A0ABY3SVU1_9GAMM</name>
<dbReference type="Pfam" id="PF13180">
    <property type="entry name" value="PDZ_2"/>
    <property type="match status" value="1"/>
</dbReference>
<proteinExistence type="inferred from homology"/>
<dbReference type="PROSITE" id="PS50106">
    <property type="entry name" value="PDZ"/>
    <property type="match status" value="2"/>
</dbReference>
<dbReference type="NCBIfam" id="TIGR02037">
    <property type="entry name" value="degP_htrA_DO"/>
    <property type="match status" value="1"/>
</dbReference>
<evidence type="ECO:0000259" key="15">
    <source>
        <dbReference type="PROSITE" id="PS50106"/>
    </source>
</evidence>
<protein>
    <recommendedName>
        <fullName evidence="6">Probable periplasmic serine endoprotease DegP-like</fullName>
        <ecNumber evidence="5">3.4.21.107</ecNumber>
    </recommendedName>
    <alternativeName>
        <fullName evidence="14">Protease Do</fullName>
    </alternativeName>
</protein>
<dbReference type="EMBL" id="CP091244">
    <property type="protein sequence ID" value="UJS22928.1"/>
    <property type="molecule type" value="Genomic_DNA"/>
</dbReference>
<evidence type="ECO:0000256" key="8">
    <source>
        <dbReference type="ARBA" id="ARBA00022729"/>
    </source>
</evidence>